<evidence type="ECO:0000313" key="2">
    <source>
        <dbReference type="EMBL" id="KAJ4488891.1"/>
    </source>
</evidence>
<proteinExistence type="predicted"/>
<evidence type="ECO:0000256" key="1">
    <source>
        <dbReference type="SAM" id="MobiDB-lite"/>
    </source>
</evidence>
<gene>
    <name evidence="2" type="ORF">C8J55DRAFT_487092</name>
</gene>
<reference evidence="2" key="2">
    <citation type="journal article" date="2023" name="Proc. Natl. Acad. Sci. U.S.A.">
        <title>A global phylogenomic analysis of the shiitake genus Lentinula.</title>
        <authorList>
            <person name="Sierra-Patev S."/>
            <person name="Min B."/>
            <person name="Naranjo-Ortiz M."/>
            <person name="Looney B."/>
            <person name="Konkel Z."/>
            <person name="Slot J.C."/>
            <person name="Sakamoto Y."/>
            <person name="Steenwyk J.L."/>
            <person name="Rokas A."/>
            <person name="Carro J."/>
            <person name="Camarero S."/>
            <person name="Ferreira P."/>
            <person name="Molpeceres G."/>
            <person name="Ruiz-Duenas F.J."/>
            <person name="Serrano A."/>
            <person name="Henrissat B."/>
            <person name="Drula E."/>
            <person name="Hughes K.W."/>
            <person name="Mata J.L."/>
            <person name="Ishikawa N.K."/>
            <person name="Vargas-Isla R."/>
            <person name="Ushijima S."/>
            <person name="Smith C.A."/>
            <person name="Donoghue J."/>
            <person name="Ahrendt S."/>
            <person name="Andreopoulos W."/>
            <person name="He G."/>
            <person name="LaButti K."/>
            <person name="Lipzen A."/>
            <person name="Ng V."/>
            <person name="Riley R."/>
            <person name="Sandor L."/>
            <person name="Barry K."/>
            <person name="Martinez A.T."/>
            <person name="Xiao Y."/>
            <person name="Gibbons J.G."/>
            <person name="Terashima K."/>
            <person name="Grigoriev I.V."/>
            <person name="Hibbett D."/>
        </authorList>
    </citation>
    <scope>NUCLEOTIDE SEQUENCE</scope>
    <source>
        <strain evidence="2">Sp2 HRB7682 ss15</strain>
    </source>
</reference>
<organism evidence="2 3">
    <name type="scientific">Lentinula lateritia</name>
    <dbReference type="NCBI Taxonomy" id="40482"/>
    <lineage>
        <taxon>Eukaryota</taxon>
        <taxon>Fungi</taxon>
        <taxon>Dikarya</taxon>
        <taxon>Basidiomycota</taxon>
        <taxon>Agaricomycotina</taxon>
        <taxon>Agaricomycetes</taxon>
        <taxon>Agaricomycetidae</taxon>
        <taxon>Agaricales</taxon>
        <taxon>Marasmiineae</taxon>
        <taxon>Omphalotaceae</taxon>
        <taxon>Lentinula</taxon>
    </lineage>
</organism>
<comment type="caution">
    <text evidence="2">The sequence shown here is derived from an EMBL/GenBank/DDBJ whole genome shotgun (WGS) entry which is preliminary data.</text>
</comment>
<name>A0A9W9ARB9_9AGAR</name>
<feature type="region of interest" description="Disordered" evidence="1">
    <location>
        <begin position="318"/>
        <end position="351"/>
    </location>
</feature>
<protein>
    <submittedName>
        <fullName evidence="2">Uncharacterized protein</fullName>
    </submittedName>
</protein>
<dbReference type="Proteomes" id="UP001150238">
    <property type="component" value="Unassembled WGS sequence"/>
</dbReference>
<dbReference type="EMBL" id="JANVFS010000008">
    <property type="protein sequence ID" value="KAJ4488891.1"/>
    <property type="molecule type" value="Genomic_DNA"/>
</dbReference>
<feature type="region of interest" description="Disordered" evidence="1">
    <location>
        <begin position="247"/>
        <end position="267"/>
    </location>
</feature>
<sequence>MEHPTTIDFRTHLMNLNTYLGNPANTVKVDGSFFHEGPMFVFSSPRHEGFGKPKPTIVTIAGRVLSSSNNTGMTGNYVPSKTYPKSGKRTALLGRPYIEGVVTDWDNAINGLKAIIATLTNGDGYDVEYLWQDNDADRNDGAFRFGAPLFRALKPGEPKDASISEIIPAGKEHSDFWKNAIDSYTFTDFPAFDLDGKEIPNKEVQSAIEGATVAIDVIIRGWKFKADKKWGFALDLKRLSVIAPAEDEEELELPPLPGSQESTTSTASTYVNDDTVVEQVLASAAKGTSKSSQDLNDATAKARKATALATKTAGGIDTLSITKTSNKREGSPLAKNSKVAKTKGGDVHACP</sequence>
<accession>A0A9W9ARB9</accession>
<reference evidence="2" key="1">
    <citation type="submission" date="2022-08" db="EMBL/GenBank/DDBJ databases">
        <authorList>
            <consortium name="DOE Joint Genome Institute"/>
            <person name="Min B."/>
            <person name="Riley R."/>
            <person name="Sierra-Patev S."/>
            <person name="Naranjo-Ortiz M."/>
            <person name="Looney B."/>
            <person name="Konkel Z."/>
            <person name="Slot J.C."/>
            <person name="Sakamoto Y."/>
            <person name="Steenwyk J.L."/>
            <person name="Rokas A."/>
            <person name="Carro J."/>
            <person name="Camarero S."/>
            <person name="Ferreira P."/>
            <person name="Molpeceres G."/>
            <person name="Ruiz-Duenas F.J."/>
            <person name="Serrano A."/>
            <person name="Henrissat B."/>
            <person name="Drula E."/>
            <person name="Hughes K.W."/>
            <person name="Mata J.L."/>
            <person name="Ishikawa N.K."/>
            <person name="Vargas-Isla R."/>
            <person name="Ushijima S."/>
            <person name="Smith C.A."/>
            <person name="Ahrendt S."/>
            <person name="Andreopoulos W."/>
            <person name="He G."/>
            <person name="Labutti K."/>
            <person name="Lipzen A."/>
            <person name="Ng V."/>
            <person name="Sandor L."/>
            <person name="Barry K."/>
            <person name="Martinez A.T."/>
            <person name="Xiao Y."/>
            <person name="Gibbons J.G."/>
            <person name="Terashima K."/>
            <person name="Hibbett D.S."/>
            <person name="Grigoriev I.V."/>
        </authorList>
    </citation>
    <scope>NUCLEOTIDE SEQUENCE</scope>
    <source>
        <strain evidence="2">Sp2 HRB7682 ss15</strain>
    </source>
</reference>
<evidence type="ECO:0000313" key="3">
    <source>
        <dbReference type="Proteomes" id="UP001150238"/>
    </source>
</evidence>
<dbReference type="AlphaFoldDB" id="A0A9W9ARB9"/>